<feature type="compositionally biased region" description="Low complexity" evidence="1">
    <location>
        <begin position="184"/>
        <end position="198"/>
    </location>
</feature>
<dbReference type="EMBL" id="CM029047">
    <property type="protein sequence ID" value="KAG2584545.1"/>
    <property type="molecule type" value="Genomic_DNA"/>
</dbReference>
<protein>
    <submittedName>
        <fullName evidence="2">Uncharacterized protein</fullName>
    </submittedName>
</protein>
<dbReference type="Proteomes" id="UP000823388">
    <property type="component" value="Chromosome 6K"/>
</dbReference>
<feature type="compositionally biased region" description="Pro residues" evidence="1">
    <location>
        <begin position="7"/>
        <end position="22"/>
    </location>
</feature>
<feature type="region of interest" description="Disordered" evidence="1">
    <location>
        <begin position="1"/>
        <end position="133"/>
    </location>
</feature>
<dbReference type="PRINTS" id="PR01217">
    <property type="entry name" value="PRICHEXTENSN"/>
</dbReference>
<comment type="caution">
    <text evidence="2">The sequence shown here is derived from an EMBL/GenBank/DDBJ whole genome shotgun (WGS) entry which is preliminary data.</text>
</comment>
<gene>
    <name evidence="2" type="ORF">PVAP13_6KG317700</name>
</gene>
<sequence length="198" mass="21935">MKHPVSIPTPRPVPSRPVPARPVPAYFRRRPSVASAQPANRKTPARKIRHRPLRNPSRGPPTDGPDAQQRPSRAAHLPAFRFLCARAAARRAGEPRRQPATDPTRPQPAGRLRRQGEANPGKLCRRGWRPGRLPLRLSLPTHLLLTSPRHRLRTNLPSPVRPLEVPRPDREASQPATPPPPVRSSPSSPLPRGAPARL</sequence>
<evidence type="ECO:0000313" key="2">
    <source>
        <dbReference type="EMBL" id="KAG2584545.1"/>
    </source>
</evidence>
<proteinExistence type="predicted"/>
<dbReference type="AlphaFoldDB" id="A0A8T0RHH8"/>
<name>A0A8T0RHH8_PANVG</name>
<feature type="region of interest" description="Disordered" evidence="1">
    <location>
        <begin position="150"/>
        <end position="198"/>
    </location>
</feature>
<accession>A0A8T0RHH8</accession>
<feature type="compositionally biased region" description="Basic residues" evidence="1">
    <location>
        <begin position="43"/>
        <end position="53"/>
    </location>
</feature>
<evidence type="ECO:0000313" key="3">
    <source>
        <dbReference type="Proteomes" id="UP000823388"/>
    </source>
</evidence>
<reference evidence="2 3" key="1">
    <citation type="submission" date="2020-05" db="EMBL/GenBank/DDBJ databases">
        <title>WGS assembly of Panicum virgatum.</title>
        <authorList>
            <person name="Lovell J.T."/>
            <person name="Jenkins J."/>
            <person name="Shu S."/>
            <person name="Juenger T.E."/>
            <person name="Schmutz J."/>
        </authorList>
    </citation>
    <scope>NUCLEOTIDE SEQUENCE [LARGE SCALE GENOMIC DNA]</scope>
    <source>
        <strain evidence="3">cv. AP13</strain>
    </source>
</reference>
<evidence type="ECO:0000256" key="1">
    <source>
        <dbReference type="SAM" id="MobiDB-lite"/>
    </source>
</evidence>
<keyword evidence="3" id="KW-1185">Reference proteome</keyword>
<feature type="compositionally biased region" description="Low complexity" evidence="1">
    <location>
        <begin position="78"/>
        <end position="87"/>
    </location>
</feature>
<organism evidence="2 3">
    <name type="scientific">Panicum virgatum</name>
    <name type="common">Blackwell switchgrass</name>
    <dbReference type="NCBI Taxonomy" id="38727"/>
    <lineage>
        <taxon>Eukaryota</taxon>
        <taxon>Viridiplantae</taxon>
        <taxon>Streptophyta</taxon>
        <taxon>Embryophyta</taxon>
        <taxon>Tracheophyta</taxon>
        <taxon>Spermatophyta</taxon>
        <taxon>Magnoliopsida</taxon>
        <taxon>Liliopsida</taxon>
        <taxon>Poales</taxon>
        <taxon>Poaceae</taxon>
        <taxon>PACMAD clade</taxon>
        <taxon>Panicoideae</taxon>
        <taxon>Panicodae</taxon>
        <taxon>Paniceae</taxon>
        <taxon>Panicinae</taxon>
        <taxon>Panicum</taxon>
        <taxon>Panicum sect. Hiantes</taxon>
    </lineage>
</organism>